<protein>
    <recommendedName>
        <fullName evidence="3">CCHC-type domain-containing protein</fullName>
    </recommendedName>
</protein>
<dbReference type="GO" id="GO:0003676">
    <property type="term" value="F:nucleic acid binding"/>
    <property type="evidence" value="ECO:0007669"/>
    <property type="project" value="InterPro"/>
</dbReference>
<evidence type="ECO:0000259" key="3">
    <source>
        <dbReference type="PROSITE" id="PS50158"/>
    </source>
</evidence>
<dbReference type="SUPFAM" id="SSF57756">
    <property type="entry name" value="Retrovirus zinc finger-like domains"/>
    <property type="match status" value="1"/>
</dbReference>
<sequence length="337" mass="38896">MEDPNVDWKNLSLKSKFMMSYIRELGEKLDRVGKGLDSIQKDTQIVNANVEALSREKKEKPKVASLHDSEGSFGDNLSEHGRVERNRKEERRDRHGRIGEEPREEELDMFKSRIPHSLGNYKLGAYGQRVVRLVTLEFGKFVPPSYARDLHNKLRRLYKGSKSVEEYHKEIEMDLMRAQIRESEKATLAWFLHGLNREIQDVVELQHFGALRELVHQAIKVEMKIKRKMVGRGRIRRKRGPEERKTLRRGVTSYMAEAKTSSIKCFKCLGKGHIASQCPNRRVMIVKKDGEVESKDSLGEATTSGEAETLSDDSHHEGDFLVVRQLMNNNIREEAKT</sequence>
<feature type="domain" description="CCHC-type" evidence="3">
    <location>
        <begin position="264"/>
        <end position="280"/>
    </location>
</feature>
<dbReference type="Gene3D" id="4.10.60.10">
    <property type="entry name" value="Zinc finger, CCHC-type"/>
    <property type="match status" value="1"/>
</dbReference>
<keyword evidence="1" id="KW-0863">Zinc-finger</keyword>
<dbReference type="GO" id="GO:0008270">
    <property type="term" value="F:zinc ion binding"/>
    <property type="evidence" value="ECO:0007669"/>
    <property type="project" value="UniProtKB-KW"/>
</dbReference>
<reference evidence="4" key="1">
    <citation type="submission" date="2018-05" db="EMBL/GenBank/DDBJ databases">
        <title>Draft genome of Mucuna pruriens seed.</title>
        <authorList>
            <person name="Nnadi N.E."/>
            <person name="Vos R."/>
            <person name="Hasami M.H."/>
            <person name="Devisetty U.K."/>
            <person name="Aguiy J.C."/>
        </authorList>
    </citation>
    <scope>NUCLEOTIDE SEQUENCE [LARGE SCALE GENOMIC DNA]</scope>
    <source>
        <strain evidence="4">JCA_2017</strain>
    </source>
</reference>
<dbReference type="EMBL" id="QJKJ01003151">
    <property type="protein sequence ID" value="RDX99733.1"/>
    <property type="molecule type" value="Genomic_DNA"/>
</dbReference>
<keyword evidence="1" id="KW-0862">Zinc</keyword>
<dbReference type="PANTHER" id="PTHR35046">
    <property type="entry name" value="ZINC KNUCKLE (CCHC-TYPE) FAMILY PROTEIN"/>
    <property type="match status" value="1"/>
</dbReference>
<feature type="non-terminal residue" evidence="4">
    <location>
        <position position="1"/>
    </location>
</feature>
<evidence type="ECO:0000256" key="1">
    <source>
        <dbReference type="PROSITE-ProRule" id="PRU00047"/>
    </source>
</evidence>
<keyword evidence="1" id="KW-0479">Metal-binding</keyword>
<proteinExistence type="predicted"/>
<evidence type="ECO:0000313" key="4">
    <source>
        <dbReference type="EMBL" id="RDX99733.1"/>
    </source>
</evidence>
<dbReference type="AlphaFoldDB" id="A0A371HAK8"/>
<dbReference type="Proteomes" id="UP000257109">
    <property type="component" value="Unassembled WGS sequence"/>
</dbReference>
<dbReference type="InterPro" id="IPR001878">
    <property type="entry name" value="Znf_CCHC"/>
</dbReference>
<comment type="caution">
    <text evidence="4">The sequence shown here is derived from an EMBL/GenBank/DDBJ whole genome shotgun (WGS) entry which is preliminary data.</text>
</comment>
<evidence type="ECO:0000256" key="2">
    <source>
        <dbReference type="SAM" id="MobiDB-lite"/>
    </source>
</evidence>
<dbReference type="SMART" id="SM00343">
    <property type="entry name" value="ZnF_C2HC"/>
    <property type="match status" value="1"/>
</dbReference>
<feature type="region of interest" description="Disordered" evidence="2">
    <location>
        <begin position="56"/>
        <end position="99"/>
    </location>
</feature>
<dbReference type="InterPro" id="IPR005162">
    <property type="entry name" value="Retrotrans_gag_dom"/>
</dbReference>
<accession>A0A371HAK8</accession>
<evidence type="ECO:0000313" key="5">
    <source>
        <dbReference type="Proteomes" id="UP000257109"/>
    </source>
</evidence>
<name>A0A371HAK8_MUCPR</name>
<dbReference type="InterPro" id="IPR036875">
    <property type="entry name" value="Znf_CCHC_sf"/>
</dbReference>
<feature type="region of interest" description="Disordered" evidence="2">
    <location>
        <begin position="294"/>
        <end position="316"/>
    </location>
</feature>
<dbReference type="PROSITE" id="PS50158">
    <property type="entry name" value="ZF_CCHC"/>
    <property type="match status" value="1"/>
</dbReference>
<gene>
    <name evidence="4" type="ORF">CR513_17177</name>
</gene>
<feature type="compositionally biased region" description="Basic and acidic residues" evidence="2">
    <location>
        <begin position="56"/>
        <end position="70"/>
    </location>
</feature>
<dbReference type="PANTHER" id="PTHR35046:SF9">
    <property type="entry name" value="RNA-DIRECTED DNA POLYMERASE"/>
    <property type="match status" value="1"/>
</dbReference>
<feature type="compositionally biased region" description="Basic and acidic residues" evidence="2">
    <location>
        <begin position="77"/>
        <end position="99"/>
    </location>
</feature>
<dbReference type="Pfam" id="PF03732">
    <property type="entry name" value="Retrotrans_gag"/>
    <property type="match status" value="1"/>
</dbReference>
<organism evidence="4 5">
    <name type="scientific">Mucuna pruriens</name>
    <name type="common">Velvet bean</name>
    <name type="synonym">Dolichos pruriens</name>
    <dbReference type="NCBI Taxonomy" id="157652"/>
    <lineage>
        <taxon>Eukaryota</taxon>
        <taxon>Viridiplantae</taxon>
        <taxon>Streptophyta</taxon>
        <taxon>Embryophyta</taxon>
        <taxon>Tracheophyta</taxon>
        <taxon>Spermatophyta</taxon>
        <taxon>Magnoliopsida</taxon>
        <taxon>eudicotyledons</taxon>
        <taxon>Gunneridae</taxon>
        <taxon>Pentapetalae</taxon>
        <taxon>rosids</taxon>
        <taxon>fabids</taxon>
        <taxon>Fabales</taxon>
        <taxon>Fabaceae</taxon>
        <taxon>Papilionoideae</taxon>
        <taxon>50 kb inversion clade</taxon>
        <taxon>NPAAA clade</taxon>
        <taxon>indigoferoid/millettioid clade</taxon>
        <taxon>Phaseoleae</taxon>
        <taxon>Mucuna</taxon>
    </lineage>
</organism>
<keyword evidence="5" id="KW-1185">Reference proteome</keyword>
<dbReference type="OrthoDB" id="1747743at2759"/>